<dbReference type="EMBL" id="CAIX01000168">
    <property type="protein sequence ID" value="CCI47375.1"/>
    <property type="molecule type" value="Genomic_DNA"/>
</dbReference>
<accession>A0A024GLJ8</accession>
<comment type="caution">
    <text evidence="2">The sequence shown here is derived from an EMBL/GenBank/DDBJ whole genome shotgun (WGS) entry which is preliminary data.</text>
</comment>
<dbReference type="Proteomes" id="UP000053237">
    <property type="component" value="Unassembled WGS sequence"/>
</dbReference>
<feature type="chain" id="PRO_5001532489" description="Cathepsin propeptide inhibitor domain-containing protein" evidence="1">
    <location>
        <begin position="27"/>
        <end position="137"/>
    </location>
</feature>
<evidence type="ECO:0000313" key="2">
    <source>
        <dbReference type="EMBL" id="CCI47375.1"/>
    </source>
</evidence>
<sequence length="137" mass="16103">MARITLQRIAIAGLILLSSWPHSVVGREYPHPLFQSHSTAIEFALALPYEYENKCRLLTYSDRQNEFEKRNENVHAYGYLDEVKKTYEEAKRSFEWSGKKVGSAKYCKFLKTWVYLQWVQAKIERTQYLSLRSSSSV</sequence>
<organism evidence="2 3">
    <name type="scientific">Albugo candida</name>
    <dbReference type="NCBI Taxonomy" id="65357"/>
    <lineage>
        <taxon>Eukaryota</taxon>
        <taxon>Sar</taxon>
        <taxon>Stramenopiles</taxon>
        <taxon>Oomycota</taxon>
        <taxon>Peronosporomycetes</taxon>
        <taxon>Albuginales</taxon>
        <taxon>Albuginaceae</taxon>
        <taxon>Albugo</taxon>
    </lineage>
</organism>
<name>A0A024GLJ8_9STRA</name>
<dbReference type="AlphaFoldDB" id="A0A024GLJ8"/>
<proteinExistence type="predicted"/>
<keyword evidence="1" id="KW-0732">Signal</keyword>
<keyword evidence="3" id="KW-1185">Reference proteome</keyword>
<protein>
    <recommendedName>
        <fullName evidence="4">Cathepsin propeptide inhibitor domain-containing protein</fullName>
    </recommendedName>
</protein>
<evidence type="ECO:0000313" key="3">
    <source>
        <dbReference type="Proteomes" id="UP000053237"/>
    </source>
</evidence>
<reference evidence="2 3" key="1">
    <citation type="submission" date="2012-05" db="EMBL/GenBank/DDBJ databases">
        <title>Recombination and specialization in a pathogen metapopulation.</title>
        <authorList>
            <person name="Gardiner A."/>
            <person name="Kemen E."/>
            <person name="Schultz-Larsen T."/>
            <person name="MacLean D."/>
            <person name="Van Oosterhout C."/>
            <person name="Jones J.D.G."/>
        </authorList>
    </citation>
    <scope>NUCLEOTIDE SEQUENCE [LARGE SCALE GENOMIC DNA]</scope>
    <source>
        <strain evidence="2 3">Ac Nc2</strain>
    </source>
</reference>
<evidence type="ECO:0008006" key="4">
    <source>
        <dbReference type="Google" id="ProtNLM"/>
    </source>
</evidence>
<feature type="signal peptide" evidence="1">
    <location>
        <begin position="1"/>
        <end position="26"/>
    </location>
</feature>
<evidence type="ECO:0000256" key="1">
    <source>
        <dbReference type="SAM" id="SignalP"/>
    </source>
</evidence>
<dbReference type="InParanoid" id="A0A024GLJ8"/>
<gene>
    <name evidence="2" type="ORF">BN9_083820</name>
</gene>